<proteinExistence type="predicted"/>
<evidence type="ECO:0000256" key="2">
    <source>
        <dbReference type="ARBA" id="ARBA00023125"/>
    </source>
</evidence>
<dbReference type="InterPro" id="IPR009057">
    <property type="entry name" value="Homeodomain-like_sf"/>
</dbReference>
<dbReference type="PANTHER" id="PTHR47506">
    <property type="entry name" value="TRANSCRIPTIONAL REGULATORY PROTEIN"/>
    <property type="match status" value="1"/>
</dbReference>
<gene>
    <name evidence="6" type="ORF">H8B19_09200</name>
</gene>
<dbReference type="Pfam" id="PF00440">
    <property type="entry name" value="TetR_N"/>
    <property type="match status" value="1"/>
</dbReference>
<dbReference type="InterPro" id="IPR001647">
    <property type="entry name" value="HTH_TetR"/>
</dbReference>
<dbReference type="SUPFAM" id="SSF48498">
    <property type="entry name" value="Tetracyclin repressor-like, C-terminal domain"/>
    <property type="match status" value="1"/>
</dbReference>
<dbReference type="Gene3D" id="1.10.357.10">
    <property type="entry name" value="Tetracycline Repressor, domain 2"/>
    <property type="match status" value="1"/>
</dbReference>
<dbReference type="PROSITE" id="PS50977">
    <property type="entry name" value="HTH_TETR_2"/>
    <property type="match status" value="1"/>
</dbReference>
<dbReference type="RefSeq" id="WP_186506530.1">
    <property type="nucleotide sequence ID" value="NZ_JACNEP010000006.1"/>
</dbReference>
<evidence type="ECO:0000256" key="4">
    <source>
        <dbReference type="PROSITE-ProRule" id="PRU00335"/>
    </source>
</evidence>
<evidence type="ECO:0000259" key="5">
    <source>
        <dbReference type="PROSITE" id="PS50977"/>
    </source>
</evidence>
<keyword evidence="1" id="KW-0805">Transcription regulation</keyword>
<dbReference type="AlphaFoldDB" id="A0A8J6LZE1"/>
<evidence type="ECO:0000256" key="1">
    <source>
        <dbReference type="ARBA" id="ARBA00023015"/>
    </source>
</evidence>
<keyword evidence="2 4" id="KW-0238">DNA-binding</keyword>
<evidence type="ECO:0000313" key="6">
    <source>
        <dbReference type="EMBL" id="MBC3766055.1"/>
    </source>
</evidence>
<protein>
    <submittedName>
        <fullName evidence="6">TetR family transcriptional regulator</fullName>
    </submittedName>
</protein>
<dbReference type="InterPro" id="IPR036271">
    <property type="entry name" value="Tet_transcr_reg_TetR-rel_C_sf"/>
</dbReference>
<dbReference type="EMBL" id="JACNEP010000006">
    <property type="protein sequence ID" value="MBC3766055.1"/>
    <property type="molecule type" value="Genomic_DNA"/>
</dbReference>
<evidence type="ECO:0000256" key="3">
    <source>
        <dbReference type="ARBA" id="ARBA00023163"/>
    </source>
</evidence>
<dbReference type="PRINTS" id="PR00455">
    <property type="entry name" value="HTHTETR"/>
</dbReference>
<accession>A0A8J6LZE1</accession>
<name>A0A8J6LZE1_9ALTE</name>
<feature type="DNA-binding region" description="H-T-H motif" evidence="4">
    <location>
        <begin position="32"/>
        <end position="51"/>
    </location>
</feature>
<dbReference type="GO" id="GO:0003677">
    <property type="term" value="F:DNA binding"/>
    <property type="evidence" value="ECO:0007669"/>
    <property type="project" value="UniProtKB-UniRule"/>
</dbReference>
<organism evidence="6 7">
    <name type="scientific">Neptunicella marina</name>
    <dbReference type="NCBI Taxonomy" id="2125989"/>
    <lineage>
        <taxon>Bacteria</taxon>
        <taxon>Pseudomonadati</taxon>
        <taxon>Pseudomonadota</taxon>
        <taxon>Gammaproteobacteria</taxon>
        <taxon>Alteromonadales</taxon>
        <taxon>Alteromonadaceae</taxon>
        <taxon>Neptunicella</taxon>
    </lineage>
</organism>
<dbReference type="PANTHER" id="PTHR47506:SF7">
    <property type="entry name" value="TRANSCRIPTIONAL REGULATORY PROTEIN"/>
    <property type="match status" value="1"/>
</dbReference>
<keyword evidence="3" id="KW-0804">Transcription</keyword>
<comment type="caution">
    <text evidence="6">The sequence shown here is derived from an EMBL/GenBank/DDBJ whole genome shotgun (WGS) entry which is preliminary data.</text>
</comment>
<reference evidence="6" key="2">
    <citation type="submission" date="2020-08" db="EMBL/GenBank/DDBJ databases">
        <authorList>
            <person name="Lai Q."/>
        </authorList>
    </citation>
    <scope>NUCLEOTIDE SEQUENCE</scope>
    <source>
        <strain evidence="6">S27-2</strain>
    </source>
</reference>
<sequence length="179" mass="19928">MAWKPQHKLQTRERILTSAAELFTHQGFDHVAIDQVMHHAGLTRGAFYAHFKNKSELYAEAIVFGARAKAAQIRPDTALNDIACQYLSAEHLHGQQKRCPLAFLTTDISQRDSQVRDAYTRVFDGLVKRIELGGLSRERALQQAVLMVGGAAIANALNNETLIDDLLTACRKMTPLSQT</sequence>
<feature type="domain" description="HTH tetR-type" evidence="5">
    <location>
        <begin position="9"/>
        <end position="69"/>
    </location>
</feature>
<dbReference type="Gene3D" id="1.10.10.60">
    <property type="entry name" value="Homeodomain-like"/>
    <property type="match status" value="1"/>
</dbReference>
<reference evidence="6" key="1">
    <citation type="journal article" date="2018" name="Int. J. Syst. Evol. Microbiol.">
        <title>Neptunicella marina gen. nov., sp. nov., isolated from surface seawater.</title>
        <authorList>
            <person name="Liu X."/>
            <person name="Lai Q."/>
            <person name="Du Y."/>
            <person name="Zhang X."/>
            <person name="Liu Z."/>
            <person name="Sun F."/>
            <person name="Shao Z."/>
        </authorList>
    </citation>
    <scope>NUCLEOTIDE SEQUENCE</scope>
    <source>
        <strain evidence="6">S27-2</strain>
    </source>
</reference>
<keyword evidence="7" id="KW-1185">Reference proteome</keyword>
<evidence type="ECO:0000313" key="7">
    <source>
        <dbReference type="Proteomes" id="UP000601768"/>
    </source>
</evidence>
<dbReference type="SUPFAM" id="SSF46689">
    <property type="entry name" value="Homeodomain-like"/>
    <property type="match status" value="1"/>
</dbReference>
<dbReference type="Proteomes" id="UP000601768">
    <property type="component" value="Unassembled WGS sequence"/>
</dbReference>